<reference evidence="2 3" key="1">
    <citation type="submission" date="2013-04" db="EMBL/GenBank/DDBJ databases">
        <title>The Genome Sequence of Bacteroides massiliensis DSM 17679.</title>
        <authorList>
            <consortium name="The Broad Institute Genomics Platform"/>
            <person name="Earl A."/>
            <person name="Ward D."/>
            <person name="Feldgarden M."/>
            <person name="Gevers D."/>
            <person name="Martens E."/>
            <person name="Fenner L."/>
            <person name="Roux V."/>
            <person name="Mallet M.N."/>
            <person name="Raoult D."/>
            <person name="Walker B."/>
            <person name="Young S."/>
            <person name="Zeng Q."/>
            <person name="Gargeya S."/>
            <person name="Fitzgerald M."/>
            <person name="Haas B."/>
            <person name="Abouelleil A."/>
            <person name="Allen A.W."/>
            <person name="Alvarado L."/>
            <person name="Arachchi H.M."/>
            <person name="Berlin A.M."/>
            <person name="Chapman S.B."/>
            <person name="Gainer-Dewar J."/>
            <person name="Goldberg J."/>
            <person name="Griggs A."/>
            <person name="Gujja S."/>
            <person name="Hansen M."/>
            <person name="Howarth C."/>
            <person name="Imamovic A."/>
            <person name="Ireland A."/>
            <person name="Larimer J."/>
            <person name="McCowan C."/>
            <person name="Murphy C."/>
            <person name="Pearson M."/>
            <person name="Poon T.W."/>
            <person name="Priest M."/>
            <person name="Roberts A."/>
            <person name="Saif S."/>
            <person name="Shea T."/>
            <person name="Sisk P."/>
            <person name="Sykes S."/>
            <person name="Wortman J."/>
            <person name="Nusbaum C."/>
            <person name="Birren B."/>
        </authorList>
    </citation>
    <scope>NUCLEOTIDE SEQUENCE [LARGE SCALE GENOMIC DNA]</scope>
    <source>
        <strain evidence="3">B84634 / Timone 84634 / DSM 17679 / JCM 13223</strain>
    </source>
</reference>
<dbReference type="PATRIC" id="fig|1121098.3.peg.2820"/>
<dbReference type="PANTHER" id="PTHR39200">
    <property type="entry name" value="HYPOTHETICAL EXPORTED PROTEIN"/>
    <property type="match status" value="1"/>
</dbReference>
<dbReference type="Pfam" id="PF10988">
    <property type="entry name" value="DUF2807"/>
    <property type="match status" value="1"/>
</dbReference>
<dbReference type="RefSeq" id="WP_005942412.1">
    <property type="nucleotide sequence ID" value="NZ_KB890340.1"/>
</dbReference>
<dbReference type="GeneID" id="60061318"/>
<evidence type="ECO:0000313" key="2">
    <source>
        <dbReference type="EMBL" id="EOA53663.1"/>
    </source>
</evidence>
<feature type="domain" description="Putative auto-transporter adhesin head GIN" evidence="1">
    <location>
        <begin position="37"/>
        <end position="222"/>
    </location>
</feature>
<accession>U6REN9</accession>
<protein>
    <recommendedName>
        <fullName evidence="1">Putative auto-transporter adhesin head GIN domain-containing protein</fullName>
    </recommendedName>
</protein>
<keyword evidence="3" id="KW-1185">Reference proteome</keyword>
<dbReference type="PROSITE" id="PS51257">
    <property type="entry name" value="PROKAR_LIPOPROTEIN"/>
    <property type="match status" value="1"/>
</dbReference>
<proteinExistence type="predicted"/>
<dbReference type="InterPro" id="IPR021255">
    <property type="entry name" value="DUF2807"/>
</dbReference>
<name>U6REN9_9BACT</name>
<dbReference type="AlphaFoldDB" id="U6REN9"/>
<comment type="caution">
    <text evidence="2">The sequence shown here is derived from an EMBL/GenBank/DDBJ whole genome shotgun (WGS) entry which is preliminary data.</text>
</comment>
<dbReference type="STRING" id="1121098.HMPREF1534_02784"/>
<evidence type="ECO:0000313" key="3">
    <source>
        <dbReference type="Proteomes" id="UP000017831"/>
    </source>
</evidence>
<dbReference type="eggNOG" id="COG3595">
    <property type="taxonomic scope" value="Bacteria"/>
</dbReference>
<gene>
    <name evidence="2" type="ORF">HMPREF1534_02784</name>
</gene>
<dbReference type="PANTHER" id="PTHR39200:SF1">
    <property type="entry name" value="AUTO-TRANSPORTER ADHESIN HEAD GIN DOMAIN-CONTAINING PROTEIN-RELATED"/>
    <property type="match status" value="1"/>
</dbReference>
<evidence type="ECO:0000259" key="1">
    <source>
        <dbReference type="Pfam" id="PF10988"/>
    </source>
</evidence>
<dbReference type="Gene3D" id="2.160.20.120">
    <property type="match status" value="1"/>
</dbReference>
<organism evidence="2 3">
    <name type="scientific">Phocaeicola massiliensis B84634 = Timone 84634 = DSM 17679 = JCM 13223</name>
    <dbReference type="NCBI Taxonomy" id="1121098"/>
    <lineage>
        <taxon>Bacteria</taxon>
        <taxon>Pseudomonadati</taxon>
        <taxon>Bacteroidota</taxon>
        <taxon>Bacteroidia</taxon>
        <taxon>Bacteroidales</taxon>
        <taxon>Bacteroidaceae</taxon>
        <taxon>Phocaeicola</taxon>
    </lineage>
</organism>
<dbReference type="Proteomes" id="UP000017831">
    <property type="component" value="Unassembled WGS sequence"/>
</dbReference>
<dbReference type="OrthoDB" id="1097598at2"/>
<dbReference type="EMBL" id="AQHY01000030">
    <property type="protein sequence ID" value="EOA53663.1"/>
    <property type="molecule type" value="Genomic_DNA"/>
</dbReference>
<dbReference type="HOGENOM" id="CLU_072746_1_0_10"/>
<sequence length="238" mass="25467">MKRTYFYLFSLVMTLTSCVNGIAPSKNKITKKYSVEAFDNIASQGTVNIVFKQSNATTVEAYGPDNIISSLIVTSEDSTLHISMKKGVKFRSLKNNNVTITITAPKLSSISQQGTGNITLKDSVKVDDIKITSNGTGNFKADELTADNISVRSDGIGNVILKGKAEKASYHIKGIGNLNAKDMIVSDVVVEQKGIGNVSCYASGKITVSTNGIGNVDYFGNPPTTDINKSGIGNVKRR</sequence>